<keyword evidence="1" id="KW-0472">Membrane</keyword>
<dbReference type="EMBL" id="CAHIKZ030000713">
    <property type="protein sequence ID" value="CAE1235147.1"/>
    <property type="molecule type" value="Genomic_DNA"/>
</dbReference>
<sequence length="368" mass="42540">MRNRKLLFNSTPKRTFQRYSFQESTVQSSRYASSLPVLKYAFKIYNNCLVKLSFVCILCFSRICFHFALFAFCFHLLFSIFLYRSFSMSIFSLLKPGYAFTVSFSSTLYLFITSYLNFSLLFSSQSLSFYFLYSYHFILNFKSIPFIPHHRLDVAPLKTGSEQMDRYSNKNCRDFHFVMTQLSPPLFLFLIQCTLQIPNTTWYILFSFSKRKCLSCLSHMVLPFSFIPSVVLPLYLQDFIHSLLFVPRAFSRASSCFFFLFPFFFHLLTIFTSSDSLSPSLPPSLSLSPLSLSVAYSFSITSLSFSVLDKNGGKTLKLFPLSLSLPLPLSLSLSLSLTMKTYFWHALSLCLYLSIYLSIYLSCGLSRD</sequence>
<feature type="transmembrane region" description="Helical" evidence="1">
    <location>
        <begin position="186"/>
        <end position="205"/>
    </location>
</feature>
<feature type="transmembrane region" description="Helical" evidence="1">
    <location>
        <begin position="69"/>
        <end position="86"/>
    </location>
</feature>
<reference evidence="2" key="1">
    <citation type="submission" date="2021-01" db="EMBL/GenBank/DDBJ databases">
        <authorList>
            <person name="Li R."/>
            <person name="Bekaert M."/>
        </authorList>
    </citation>
    <scope>NUCLEOTIDE SEQUENCE</scope>
    <source>
        <strain evidence="2">Farmed</strain>
    </source>
</reference>
<feature type="transmembrane region" description="Helical" evidence="1">
    <location>
        <begin position="343"/>
        <end position="363"/>
    </location>
</feature>
<keyword evidence="1" id="KW-1133">Transmembrane helix</keyword>
<comment type="caution">
    <text evidence="2">The sequence shown here is derived from an EMBL/GenBank/DDBJ whole genome shotgun (WGS) entry which is preliminary data.</text>
</comment>
<name>A0A812BL68_ACAPH</name>
<feature type="transmembrane region" description="Helical" evidence="1">
    <location>
        <begin position="98"/>
        <end position="116"/>
    </location>
</feature>
<evidence type="ECO:0000256" key="1">
    <source>
        <dbReference type="SAM" id="Phobius"/>
    </source>
</evidence>
<dbReference type="Proteomes" id="UP000597762">
    <property type="component" value="Unassembled WGS sequence"/>
</dbReference>
<evidence type="ECO:0000313" key="2">
    <source>
        <dbReference type="EMBL" id="CAE1235147.1"/>
    </source>
</evidence>
<feature type="transmembrane region" description="Helical" evidence="1">
    <location>
        <begin position="256"/>
        <end position="274"/>
    </location>
</feature>
<feature type="transmembrane region" description="Helical" evidence="1">
    <location>
        <begin position="286"/>
        <end position="306"/>
    </location>
</feature>
<keyword evidence="1" id="KW-0812">Transmembrane</keyword>
<accession>A0A812BL68</accession>
<organism evidence="2 3">
    <name type="scientific">Acanthosepion pharaonis</name>
    <name type="common">Pharaoh cuttlefish</name>
    <name type="synonym">Sepia pharaonis</name>
    <dbReference type="NCBI Taxonomy" id="158019"/>
    <lineage>
        <taxon>Eukaryota</taxon>
        <taxon>Metazoa</taxon>
        <taxon>Spiralia</taxon>
        <taxon>Lophotrochozoa</taxon>
        <taxon>Mollusca</taxon>
        <taxon>Cephalopoda</taxon>
        <taxon>Coleoidea</taxon>
        <taxon>Decapodiformes</taxon>
        <taxon>Sepiida</taxon>
        <taxon>Sepiina</taxon>
        <taxon>Sepiidae</taxon>
        <taxon>Acanthosepion</taxon>
    </lineage>
</organism>
<evidence type="ECO:0000313" key="3">
    <source>
        <dbReference type="Proteomes" id="UP000597762"/>
    </source>
</evidence>
<feature type="transmembrane region" description="Helical" evidence="1">
    <location>
        <begin position="122"/>
        <end position="141"/>
    </location>
</feature>
<protein>
    <submittedName>
        <fullName evidence="2">Uncharacterized protein</fullName>
    </submittedName>
</protein>
<feature type="transmembrane region" description="Helical" evidence="1">
    <location>
        <begin position="217"/>
        <end position="236"/>
    </location>
</feature>
<proteinExistence type="predicted"/>
<keyword evidence="3" id="KW-1185">Reference proteome</keyword>
<gene>
    <name evidence="2" type="ORF">SPHA_19661</name>
</gene>
<dbReference type="AlphaFoldDB" id="A0A812BL68"/>